<dbReference type="GO" id="GO:0015616">
    <property type="term" value="F:DNA translocase activity"/>
    <property type="evidence" value="ECO:0007669"/>
    <property type="project" value="TreeGrafter"/>
</dbReference>
<evidence type="ECO:0000256" key="1">
    <source>
        <dbReference type="ARBA" id="ARBA00022801"/>
    </source>
</evidence>
<feature type="region of interest" description="Disordered" evidence="2">
    <location>
        <begin position="59"/>
        <end position="79"/>
    </location>
</feature>
<proteinExistence type="predicted"/>
<accession>A0A699HZV1</accession>
<dbReference type="InterPro" id="IPR050496">
    <property type="entry name" value="SNF2_RAD54_helicase_repair"/>
</dbReference>
<dbReference type="InterPro" id="IPR049730">
    <property type="entry name" value="SNF2/RAD54-like_C"/>
</dbReference>
<sequence>MAQIYAITMKMDAQYKEPQSHLKQSTIDNNDDDTLMSRKEETKFIQTFHGTCFYNDYRDRDSNRQERREDADGEKDDKNKAEIAARGSTLNMHNMISHNKNHDSCTHSFDMLLVKEITSVCLWMEKAICLLERNNAIEKFQEGEYPILLLTTSVSGVGLNLTQADRVILVDPSWNPRPAERCLCLSDHD</sequence>
<keyword evidence="1" id="KW-0378">Hydrolase</keyword>
<dbReference type="CDD" id="cd18793">
    <property type="entry name" value="SF2_C_SNF"/>
    <property type="match status" value="1"/>
</dbReference>
<name>A0A699HZV1_TANCI</name>
<dbReference type="Gene3D" id="3.40.50.300">
    <property type="entry name" value="P-loop containing nucleotide triphosphate hydrolases"/>
    <property type="match status" value="1"/>
</dbReference>
<evidence type="ECO:0000259" key="3">
    <source>
        <dbReference type="Pfam" id="PF00271"/>
    </source>
</evidence>
<dbReference type="InterPro" id="IPR001650">
    <property type="entry name" value="Helicase_C-like"/>
</dbReference>
<protein>
    <submittedName>
        <fullName evidence="4">Protein chromatin remodeling 24</fullName>
    </submittedName>
</protein>
<dbReference type="SUPFAM" id="SSF52540">
    <property type="entry name" value="P-loop containing nucleoside triphosphate hydrolases"/>
    <property type="match status" value="1"/>
</dbReference>
<dbReference type="GO" id="GO:0016787">
    <property type="term" value="F:hydrolase activity"/>
    <property type="evidence" value="ECO:0007669"/>
    <property type="project" value="UniProtKB-KW"/>
</dbReference>
<dbReference type="EMBL" id="BKCJ010221582">
    <property type="protein sequence ID" value="GEY91074.1"/>
    <property type="molecule type" value="Genomic_DNA"/>
</dbReference>
<reference evidence="4" key="1">
    <citation type="journal article" date="2019" name="Sci. Rep.">
        <title>Draft genome of Tanacetum cinerariifolium, the natural source of mosquito coil.</title>
        <authorList>
            <person name="Yamashiro T."/>
            <person name="Shiraishi A."/>
            <person name="Satake H."/>
            <person name="Nakayama K."/>
        </authorList>
    </citation>
    <scope>NUCLEOTIDE SEQUENCE</scope>
</reference>
<dbReference type="PANTHER" id="PTHR45629">
    <property type="entry name" value="SNF2/RAD54 FAMILY MEMBER"/>
    <property type="match status" value="1"/>
</dbReference>
<dbReference type="InterPro" id="IPR027417">
    <property type="entry name" value="P-loop_NTPase"/>
</dbReference>
<dbReference type="PANTHER" id="PTHR45629:SF7">
    <property type="entry name" value="DNA EXCISION REPAIR PROTEIN ERCC-6-RELATED"/>
    <property type="match status" value="1"/>
</dbReference>
<gene>
    <name evidence="4" type="ORF">Tci_463048</name>
</gene>
<comment type="caution">
    <text evidence="4">The sequence shown here is derived from an EMBL/GenBank/DDBJ whole genome shotgun (WGS) entry which is preliminary data.</text>
</comment>
<dbReference type="Pfam" id="PF00271">
    <property type="entry name" value="Helicase_C"/>
    <property type="match status" value="1"/>
</dbReference>
<dbReference type="AlphaFoldDB" id="A0A699HZV1"/>
<evidence type="ECO:0000256" key="2">
    <source>
        <dbReference type="SAM" id="MobiDB-lite"/>
    </source>
</evidence>
<feature type="domain" description="Helicase C-terminal" evidence="3">
    <location>
        <begin position="131"/>
        <end position="177"/>
    </location>
</feature>
<organism evidence="4">
    <name type="scientific">Tanacetum cinerariifolium</name>
    <name type="common">Dalmatian daisy</name>
    <name type="synonym">Chrysanthemum cinerariifolium</name>
    <dbReference type="NCBI Taxonomy" id="118510"/>
    <lineage>
        <taxon>Eukaryota</taxon>
        <taxon>Viridiplantae</taxon>
        <taxon>Streptophyta</taxon>
        <taxon>Embryophyta</taxon>
        <taxon>Tracheophyta</taxon>
        <taxon>Spermatophyta</taxon>
        <taxon>Magnoliopsida</taxon>
        <taxon>eudicotyledons</taxon>
        <taxon>Gunneridae</taxon>
        <taxon>Pentapetalae</taxon>
        <taxon>asterids</taxon>
        <taxon>campanulids</taxon>
        <taxon>Asterales</taxon>
        <taxon>Asteraceae</taxon>
        <taxon>Asteroideae</taxon>
        <taxon>Anthemideae</taxon>
        <taxon>Anthemidinae</taxon>
        <taxon>Tanacetum</taxon>
    </lineage>
</organism>
<evidence type="ECO:0000313" key="4">
    <source>
        <dbReference type="EMBL" id="GEY91074.1"/>
    </source>
</evidence>